<dbReference type="PANTHER" id="PTHR34847:SF1">
    <property type="entry name" value="NODULATION PROTEIN U"/>
    <property type="match status" value="1"/>
</dbReference>
<dbReference type="GO" id="GO:0008170">
    <property type="term" value="F:N-methyltransferase activity"/>
    <property type="evidence" value="ECO:0007669"/>
    <property type="project" value="UniProtKB-ARBA"/>
</dbReference>
<dbReference type="InterPro" id="IPR003696">
    <property type="entry name" value="Carbtransf_dom"/>
</dbReference>
<name>A0A451AGR1_9GAMM</name>
<dbReference type="Gene3D" id="3.30.420.40">
    <property type="match status" value="2"/>
</dbReference>
<dbReference type="InterPro" id="IPR031730">
    <property type="entry name" value="Carbam_trans_C"/>
</dbReference>
<accession>A0A451AGR1</accession>
<protein>
    <submittedName>
        <fullName evidence="8">Carbamoyltransferase</fullName>
    </submittedName>
</protein>
<evidence type="ECO:0000313" key="9">
    <source>
        <dbReference type="EMBL" id="VFK71423.1"/>
    </source>
</evidence>
<dbReference type="InterPro" id="IPR007848">
    <property type="entry name" value="Small_mtfrase_dom"/>
</dbReference>
<dbReference type="GO" id="GO:0008757">
    <property type="term" value="F:S-adenosylmethionine-dependent methyltransferase activity"/>
    <property type="evidence" value="ECO:0007669"/>
    <property type="project" value="UniProtKB-ARBA"/>
</dbReference>
<evidence type="ECO:0000259" key="5">
    <source>
        <dbReference type="Pfam" id="PF02543"/>
    </source>
</evidence>
<dbReference type="InterPro" id="IPR038152">
    <property type="entry name" value="Carbam_trans_C_sf"/>
</dbReference>
<dbReference type="Gene3D" id="3.90.870.20">
    <property type="entry name" value="Carbamoyltransferase, C-terminal domain"/>
    <property type="match status" value="1"/>
</dbReference>
<dbReference type="EMBL" id="CAADGD010000065">
    <property type="protein sequence ID" value="VFK71423.1"/>
    <property type="molecule type" value="Genomic_DNA"/>
</dbReference>
<sequence length="1290" mass="145239">MQETRYHLGINLGHDQSAALIRDGEIIVAIQQERLDRIKYSVGLTFQSPSDPRTIHLPDEAITYCLDACGISLDDVSTITANMPGIDYGPYILQRKLPEALRGKIRTLPSHHLAHAYTAYWPSGFDDALILAVDATGSTDADHRTESYSLFEAHDGRIDLLHKETVAGHLAELSTLGFVYEYISRKAGFVSDPKSSLLSVPEAGKLMGLAPYGGPHGNWQRWFQRRPGDYSLGISAYDIFLEVAALEKRYDDGKEKPHLRSYLVDLAFKVQEELEQALLHIVALAIRNTGLDKLCLAGGVALNSVANYRLLERLNLQDIFVFPAAGDSGIAVGCGLWAYATQENGRRRKKLRRAALGRAYTDAEVRDALDRFRDRIHVATLSGEQSIHKTAEALAAGSIVARYEQRSEYGPRALGHRSILADPTFEKMRDILNARVKFREPFRPFAPIIPEEAVTEVFEQQTPAPFMLLVSRIRPEYRPRIPAVTHCDGTGRVQTLTAQDNPFLYALCYQAQAKRGGPPVVLNTSFNVAGKPIVETPEEAIETFLETDIDYLCMDDHWITKKGMPIKGYQEHLARVAETPFPRGLERGQPSVMDMMARLDRALFFGETEDAPWTPEELRQLSAEGGKFKETSALFPDNPFGHPFHSQLSPETVLLLDPLGQSQLIRLGCRRKSIDCSLDQVKLLLGLLHGSAEYMETLRTAYQYTTAEWEHALAWGREQIEEFGLAPQHGGALPLFDTAREEDDPLAQSGERALEAFEDERFSLYTFLSQFRAVLQRADYTEQAIRGRLDVSTLQEIEPTYLHYYDRFQLPRDDLGDLIRLFLLRVALPKSRIEALFAPLAFHTLVRLGLFIPRGSEWGSRIDVYCVDGLFIATDHRYMFLDEDRLGEDPVMYIGLDSLGLVHTAPRYPADALLDLCTGSGVQALAASRYAKKVYGVDLSPRAIRFARFNAQLNGVRNVEFRLGDLYAPVRGMEFDTILANPPFVPSPTDELRFRDGGPRGESVLREIIRGASDFLGSDGKLHIVSDLADVDHFEDKLDRWWQGGSVQKLLLQTADRNEILFSVAHSHHPFSQSFEAYNREIEQWVRNIRDAGLQAINFGYLFIHRIPGRRGGYSSRIIHNPNTPIHGLVKHYLAQQALLDDSERCLGLFLMVSPHVRVRAEMTPGKPRLSVEIHADDNPFYSRYKVDNAILRILHVITTQATRLADLGDENERGHVLDLVHKGILHLCEQPPEPLRGPWLSLDSWGTQEDDLGASRSRSDKVSPIIIEELESKTTPTCLSSYMRRRVIY</sequence>
<dbReference type="Gene3D" id="3.40.50.150">
    <property type="entry name" value="Vaccinia Virus protein VP39"/>
    <property type="match status" value="1"/>
</dbReference>
<dbReference type="CDD" id="cd24098">
    <property type="entry name" value="ASKHA_NBD_TobZ_N"/>
    <property type="match status" value="1"/>
</dbReference>
<gene>
    <name evidence="8" type="ORF">BECKUNK1418G_GA0071005_10599</name>
    <name evidence="9" type="ORF">BECKUNK1418H_GA0071006_10658</name>
</gene>
<dbReference type="PANTHER" id="PTHR34847">
    <property type="entry name" value="NODULATION PROTEIN U"/>
    <property type="match status" value="1"/>
</dbReference>
<dbReference type="PROSITE" id="PS00092">
    <property type="entry name" value="N6_MTASE"/>
    <property type="match status" value="1"/>
</dbReference>
<keyword evidence="2" id="KW-0489">Methyltransferase</keyword>
<dbReference type="InterPro" id="IPR043129">
    <property type="entry name" value="ATPase_NBD"/>
</dbReference>
<reference evidence="8" key="1">
    <citation type="submission" date="2019-02" db="EMBL/GenBank/DDBJ databases">
        <authorList>
            <person name="Gruber-Vodicka R. H."/>
            <person name="Seah K. B. B."/>
        </authorList>
    </citation>
    <scope>NUCLEOTIDE SEQUENCE</scope>
    <source>
        <strain evidence="9">BECK_BY19</strain>
        <strain evidence="8">BECK_BY8</strain>
    </source>
</reference>
<comment type="similarity">
    <text evidence="1">Belongs to the NodU/CmcH family.</text>
</comment>
<evidence type="ECO:0000256" key="4">
    <source>
        <dbReference type="ARBA" id="ARBA00022691"/>
    </source>
</evidence>
<dbReference type="SUPFAM" id="SSF53067">
    <property type="entry name" value="Actin-like ATPase domain"/>
    <property type="match status" value="1"/>
</dbReference>
<evidence type="ECO:0000259" key="7">
    <source>
        <dbReference type="Pfam" id="PF16861"/>
    </source>
</evidence>
<keyword evidence="4" id="KW-0949">S-adenosyl-L-methionine</keyword>
<evidence type="ECO:0000256" key="1">
    <source>
        <dbReference type="ARBA" id="ARBA00006129"/>
    </source>
</evidence>
<evidence type="ECO:0000256" key="2">
    <source>
        <dbReference type="ARBA" id="ARBA00022603"/>
    </source>
</evidence>
<keyword evidence="3 8" id="KW-0808">Transferase</keyword>
<dbReference type="EMBL" id="CAADFZ010000059">
    <property type="protein sequence ID" value="VFK65226.1"/>
    <property type="molecule type" value="Genomic_DNA"/>
</dbReference>
<proteinExistence type="inferred from homology"/>
<dbReference type="Pfam" id="PF02543">
    <property type="entry name" value="Carbam_trans_N"/>
    <property type="match status" value="1"/>
</dbReference>
<feature type="domain" description="Carbamoyltransferase" evidence="5">
    <location>
        <begin position="78"/>
        <end position="334"/>
    </location>
</feature>
<organism evidence="8">
    <name type="scientific">Candidatus Kentrum sp. UNK</name>
    <dbReference type="NCBI Taxonomy" id="2126344"/>
    <lineage>
        <taxon>Bacteria</taxon>
        <taxon>Pseudomonadati</taxon>
        <taxon>Pseudomonadota</taxon>
        <taxon>Gammaproteobacteria</taxon>
        <taxon>Candidatus Kentrum</taxon>
    </lineage>
</organism>
<dbReference type="GO" id="GO:0032259">
    <property type="term" value="P:methylation"/>
    <property type="evidence" value="ECO:0007669"/>
    <property type="project" value="UniProtKB-KW"/>
</dbReference>
<evidence type="ECO:0000259" key="6">
    <source>
        <dbReference type="Pfam" id="PF05175"/>
    </source>
</evidence>
<dbReference type="InterPro" id="IPR029063">
    <property type="entry name" value="SAM-dependent_MTases_sf"/>
</dbReference>
<dbReference type="Pfam" id="PF16861">
    <property type="entry name" value="Carbam_trans_C"/>
    <property type="match status" value="1"/>
</dbReference>
<dbReference type="Pfam" id="PF05175">
    <property type="entry name" value="MTS"/>
    <property type="match status" value="1"/>
</dbReference>
<dbReference type="GO" id="GO:0003676">
    <property type="term" value="F:nucleic acid binding"/>
    <property type="evidence" value="ECO:0007669"/>
    <property type="project" value="InterPro"/>
</dbReference>
<dbReference type="InterPro" id="IPR051338">
    <property type="entry name" value="NodU/CmcH_Carbamoyltrnsfr"/>
</dbReference>
<dbReference type="CDD" id="cd02440">
    <property type="entry name" value="AdoMet_MTases"/>
    <property type="match status" value="1"/>
</dbReference>
<feature type="domain" description="Methyltransferase small" evidence="6">
    <location>
        <begin position="903"/>
        <end position="1026"/>
    </location>
</feature>
<dbReference type="SUPFAM" id="SSF53335">
    <property type="entry name" value="S-adenosyl-L-methionine-dependent methyltransferases"/>
    <property type="match status" value="1"/>
</dbReference>
<feature type="domain" description="Carbamoyltransferase C-terminal" evidence="7">
    <location>
        <begin position="391"/>
        <end position="561"/>
    </location>
</feature>
<evidence type="ECO:0000256" key="3">
    <source>
        <dbReference type="ARBA" id="ARBA00022679"/>
    </source>
</evidence>
<evidence type="ECO:0000313" key="8">
    <source>
        <dbReference type="EMBL" id="VFK65226.1"/>
    </source>
</evidence>
<dbReference type="InterPro" id="IPR002052">
    <property type="entry name" value="DNA_methylase_N6_adenine_CS"/>
</dbReference>